<comment type="pathway">
    <text evidence="7">Porphyrin-containing compound metabolism; protoheme biosynthesis; protoheme from protoporphyrin-IX: step 1/1.</text>
</comment>
<organism evidence="9 10">
    <name type="scientific">Candidatus Liberibacter asiaticus str. gxpsy</name>
    <dbReference type="NCBI Taxonomy" id="1174529"/>
    <lineage>
        <taxon>Bacteria</taxon>
        <taxon>Pseudomonadati</taxon>
        <taxon>Pseudomonadota</taxon>
        <taxon>Alphaproteobacteria</taxon>
        <taxon>Hyphomicrobiales</taxon>
        <taxon>Rhizobiaceae</taxon>
        <taxon>Liberibacter</taxon>
    </lineage>
</organism>
<evidence type="ECO:0000256" key="2">
    <source>
        <dbReference type="ARBA" id="ARBA00023004"/>
    </source>
</evidence>
<accession>A0ABM5NEN2</accession>
<feature type="binding site" evidence="7">
    <location>
        <position position="294"/>
    </location>
    <ligand>
        <name>Fe(2+)</name>
        <dbReference type="ChEBI" id="CHEBI:29033"/>
    </ligand>
</feature>
<dbReference type="PANTHER" id="PTHR11108:SF1">
    <property type="entry name" value="FERROCHELATASE, MITOCHONDRIAL"/>
    <property type="match status" value="1"/>
</dbReference>
<evidence type="ECO:0000256" key="1">
    <source>
        <dbReference type="ARBA" id="ARBA00007718"/>
    </source>
</evidence>
<dbReference type="InterPro" id="IPR001015">
    <property type="entry name" value="Ferrochelatase"/>
</dbReference>
<dbReference type="CDD" id="cd00419">
    <property type="entry name" value="Ferrochelatase_C"/>
    <property type="match status" value="1"/>
</dbReference>
<dbReference type="GeneID" id="93076444"/>
<evidence type="ECO:0000313" key="9">
    <source>
        <dbReference type="EMBL" id="AGH16441.1"/>
    </source>
</evidence>
<comment type="catalytic activity">
    <reaction evidence="6">
        <text>Fe-coproporphyrin III + 2 H(+) = coproporphyrin III + Fe(2+)</text>
        <dbReference type="Rhea" id="RHEA:49572"/>
        <dbReference type="ChEBI" id="CHEBI:15378"/>
        <dbReference type="ChEBI" id="CHEBI:29033"/>
        <dbReference type="ChEBI" id="CHEBI:68438"/>
        <dbReference type="ChEBI" id="CHEBI:131725"/>
        <dbReference type="EC" id="4.99.1.9"/>
    </reaction>
    <physiologicalReaction direction="right-to-left" evidence="6">
        <dbReference type="Rhea" id="RHEA:49574"/>
    </physiologicalReaction>
</comment>
<dbReference type="RefSeq" id="WP_012778420.1">
    <property type="nucleotide sequence ID" value="NC_020549.1"/>
</dbReference>
<keyword evidence="7" id="KW-0963">Cytoplasm</keyword>
<evidence type="ECO:0000256" key="7">
    <source>
        <dbReference type="HAMAP-Rule" id="MF_00323"/>
    </source>
</evidence>
<comment type="catalytic activity">
    <reaction evidence="7">
        <text>heme b + 2 H(+) = protoporphyrin IX + Fe(2+)</text>
        <dbReference type="Rhea" id="RHEA:22584"/>
        <dbReference type="ChEBI" id="CHEBI:15378"/>
        <dbReference type="ChEBI" id="CHEBI:29033"/>
        <dbReference type="ChEBI" id="CHEBI:57306"/>
        <dbReference type="ChEBI" id="CHEBI:60344"/>
        <dbReference type="EC" id="4.98.1.1"/>
    </reaction>
</comment>
<comment type="function">
    <text evidence="7">Catalyzes the ferrous insertion into protoporphyrin IX.</text>
</comment>
<dbReference type="CDD" id="cd03411">
    <property type="entry name" value="Ferrochelatase_N"/>
    <property type="match status" value="1"/>
</dbReference>
<proteinExistence type="inferred from homology"/>
<comment type="similarity">
    <text evidence="1 7 8">Belongs to the ferrochelatase family.</text>
</comment>
<dbReference type="HAMAP" id="MF_00323">
    <property type="entry name" value="Ferrochelatase"/>
    <property type="match status" value="1"/>
</dbReference>
<evidence type="ECO:0000256" key="8">
    <source>
        <dbReference type="RuleBase" id="RU004185"/>
    </source>
</evidence>
<keyword evidence="3 7" id="KW-0350">Heme biosynthesis</keyword>
<dbReference type="InterPro" id="IPR033659">
    <property type="entry name" value="Ferrochelatase_N"/>
</dbReference>
<keyword evidence="7" id="KW-0479">Metal-binding</keyword>
<dbReference type="PANTHER" id="PTHR11108">
    <property type="entry name" value="FERROCHELATASE"/>
    <property type="match status" value="1"/>
</dbReference>
<protein>
    <recommendedName>
        <fullName evidence="7">Ferrochelatase</fullName>
        <ecNumber evidence="7">4.98.1.1</ecNumber>
    </recommendedName>
    <alternativeName>
        <fullName evidence="7">Heme synthase</fullName>
    </alternativeName>
    <alternativeName>
        <fullName evidence="7">Protoheme ferro-lyase</fullName>
    </alternativeName>
</protein>
<comment type="subcellular location">
    <subcellularLocation>
        <location evidence="7">Cytoplasm</location>
    </subcellularLocation>
</comment>
<dbReference type="Gene3D" id="3.40.50.1400">
    <property type="match status" value="2"/>
</dbReference>
<gene>
    <name evidence="7" type="primary">hemH</name>
    <name evidence="9" type="ORF">WSI_00330</name>
</gene>
<evidence type="ECO:0000256" key="3">
    <source>
        <dbReference type="ARBA" id="ARBA00023133"/>
    </source>
</evidence>
<keyword evidence="10" id="KW-1185">Reference proteome</keyword>
<keyword evidence="2 7" id="KW-0408">Iron</keyword>
<dbReference type="Proteomes" id="UP000011820">
    <property type="component" value="Chromosome"/>
</dbReference>
<keyword evidence="4 7" id="KW-0456">Lyase</keyword>
<evidence type="ECO:0000256" key="5">
    <source>
        <dbReference type="ARBA" id="ARBA00023244"/>
    </source>
</evidence>
<keyword evidence="5 7" id="KW-0627">Porphyrin biosynthesis</keyword>
<dbReference type="EC" id="4.98.1.1" evidence="7"/>
<evidence type="ECO:0000313" key="10">
    <source>
        <dbReference type="Proteomes" id="UP000011820"/>
    </source>
</evidence>
<dbReference type="InterPro" id="IPR033644">
    <property type="entry name" value="Ferrochelatase_C"/>
</dbReference>
<feature type="binding site" evidence="7">
    <location>
        <position position="213"/>
    </location>
    <ligand>
        <name>Fe(2+)</name>
        <dbReference type="ChEBI" id="CHEBI:29033"/>
    </ligand>
</feature>
<name>A0ABM5NEN2_LIBAS</name>
<dbReference type="NCBIfam" id="TIGR00109">
    <property type="entry name" value="hemH"/>
    <property type="match status" value="1"/>
</dbReference>
<evidence type="ECO:0000256" key="6">
    <source>
        <dbReference type="ARBA" id="ARBA00024536"/>
    </source>
</evidence>
<dbReference type="SUPFAM" id="SSF53800">
    <property type="entry name" value="Chelatase"/>
    <property type="match status" value="1"/>
</dbReference>
<reference evidence="9 10" key="1">
    <citation type="journal article" date="2013" name="Genome Announc.">
        <title>Complete Genome Sequence of a Chinese Strain of 'Candidatus Liberibacter asiaticus'.</title>
        <authorList>
            <person name="Lin H."/>
            <person name="Han C.S."/>
            <person name="Liu B."/>
            <person name="Lou B."/>
            <person name="Bai X."/>
            <person name="Deng C."/>
            <person name="Civerolo E.L."/>
            <person name="Gupta G."/>
        </authorList>
    </citation>
    <scope>NUCLEOTIDE SEQUENCE [LARGE SCALE GENOMIC DNA]</scope>
    <source>
        <strain evidence="10">gxpsy</strain>
    </source>
</reference>
<dbReference type="Pfam" id="PF00762">
    <property type="entry name" value="Ferrochelatase"/>
    <property type="match status" value="1"/>
</dbReference>
<evidence type="ECO:0000256" key="4">
    <source>
        <dbReference type="ARBA" id="ARBA00023239"/>
    </source>
</evidence>
<dbReference type="EMBL" id="CP004005">
    <property type="protein sequence ID" value="AGH16441.1"/>
    <property type="molecule type" value="Genomic_DNA"/>
</dbReference>
<sequence length="343" mass="39630">MNISSFAPRNHPKVKFGKIGVLLVNLGTPDGHDFFSLRRYLREFLLDKRVVELPSWQWRPILFGYILNFRPSKIKHAYAKIWNTAKNESILRTHTRDQATNLAKRLESISSIVVDWAMRYGKPSVKEIINNLREEGCDRLLIFPLYPQYSAATTGTAQDKVFQELIHMRWSPSLRTVPPYYEDSDYISALAQSIREHFESIQWTPEMLLVSFHQMPVSYLLKGDPYGCHCHKTARLLKEFLSWPDDRFKICFQSRFGRIKCLEPPTDKTVEKLAHDGIKSLAIITPGFSSDCLETSYEIAHEAKEIFVNGGGEKFTQVPCLNSSNLSIDLLEKITRRELMGWI</sequence>